<feature type="binding site" evidence="5">
    <location>
        <position position="230"/>
    </location>
    <ligand>
        <name>Mg(2+)</name>
        <dbReference type="ChEBI" id="CHEBI:18420"/>
        <label>1</label>
        <note>catalytic</note>
    </ligand>
</feature>
<comment type="cofactor">
    <cofactor evidence="2 5 6">
        <name>Mg(2+)</name>
        <dbReference type="ChEBI" id="CHEBI:18420"/>
    </cofactor>
</comment>
<dbReference type="SUPFAM" id="SSF56655">
    <property type="entry name" value="Carbohydrate phosphatase"/>
    <property type="match status" value="1"/>
</dbReference>
<feature type="binding site" evidence="5">
    <location>
        <position position="95"/>
    </location>
    <ligand>
        <name>Mg(2+)</name>
        <dbReference type="ChEBI" id="CHEBI:18420"/>
        <label>1</label>
        <note>catalytic</note>
    </ligand>
</feature>
<gene>
    <name evidence="7" type="ORF">GJ743_18410</name>
</gene>
<dbReference type="Gene3D" id="3.30.540.10">
    <property type="entry name" value="Fructose-1,6-Bisphosphatase, subunit A, domain 1"/>
    <property type="match status" value="1"/>
</dbReference>
<evidence type="ECO:0000256" key="3">
    <source>
        <dbReference type="ARBA" id="ARBA00022723"/>
    </source>
</evidence>
<organism evidence="7 8">
    <name type="scientific">Agromyces bracchium</name>
    <dbReference type="NCBI Taxonomy" id="88376"/>
    <lineage>
        <taxon>Bacteria</taxon>
        <taxon>Bacillati</taxon>
        <taxon>Actinomycetota</taxon>
        <taxon>Actinomycetes</taxon>
        <taxon>Micrococcales</taxon>
        <taxon>Microbacteriaceae</taxon>
        <taxon>Agromyces</taxon>
    </lineage>
</organism>
<proteinExistence type="inferred from homology"/>
<comment type="caution">
    <text evidence="7">The sequence shown here is derived from an EMBL/GenBank/DDBJ whole genome shotgun (WGS) entry which is preliminary data.</text>
</comment>
<comment type="similarity">
    <text evidence="6">Belongs to the inositol monophosphatase superfamily.</text>
</comment>
<dbReference type="GO" id="GO:0046872">
    <property type="term" value="F:metal ion binding"/>
    <property type="evidence" value="ECO:0007669"/>
    <property type="project" value="UniProtKB-KW"/>
</dbReference>
<dbReference type="GO" id="GO:0008934">
    <property type="term" value="F:inositol monophosphate 1-phosphatase activity"/>
    <property type="evidence" value="ECO:0007669"/>
    <property type="project" value="InterPro"/>
</dbReference>
<dbReference type="PANTHER" id="PTHR20854">
    <property type="entry name" value="INOSITOL MONOPHOSPHATASE"/>
    <property type="match status" value="1"/>
</dbReference>
<dbReference type="PRINTS" id="PR00377">
    <property type="entry name" value="IMPHPHTASES"/>
</dbReference>
<keyword evidence="4 5" id="KW-0460">Magnesium</keyword>
<dbReference type="InterPro" id="IPR000760">
    <property type="entry name" value="Inositol_monophosphatase-like"/>
</dbReference>
<dbReference type="Gene3D" id="3.40.190.80">
    <property type="match status" value="1"/>
</dbReference>
<evidence type="ECO:0000256" key="4">
    <source>
        <dbReference type="ARBA" id="ARBA00022842"/>
    </source>
</evidence>
<comment type="catalytic activity">
    <reaction evidence="1 6">
        <text>a myo-inositol phosphate + H2O = myo-inositol + phosphate</text>
        <dbReference type="Rhea" id="RHEA:24056"/>
        <dbReference type="ChEBI" id="CHEBI:15377"/>
        <dbReference type="ChEBI" id="CHEBI:17268"/>
        <dbReference type="ChEBI" id="CHEBI:43474"/>
        <dbReference type="ChEBI" id="CHEBI:84139"/>
        <dbReference type="EC" id="3.1.3.25"/>
    </reaction>
</comment>
<dbReference type="PROSITE" id="PS00630">
    <property type="entry name" value="IMP_2"/>
    <property type="match status" value="1"/>
</dbReference>
<dbReference type="GO" id="GO:0006020">
    <property type="term" value="P:inositol metabolic process"/>
    <property type="evidence" value="ECO:0007669"/>
    <property type="project" value="TreeGrafter"/>
</dbReference>
<protein>
    <recommendedName>
        <fullName evidence="6">Inositol-1-monophosphatase</fullName>
        <ecNumber evidence="6">3.1.3.25</ecNumber>
    </recommendedName>
</protein>
<dbReference type="InterPro" id="IPR033942">
    <property type="entry name" value="IMPase"/>
</dbReference>
<dbReference type="GO" id="GO:0046854">
    <property type="term" value="P:phosphatidylinositol phosphate biosynthetic process"/>
    <property type="evidence" value="ECO:0007669"/>
    <property type="project" value="InterPro"/>
</dbReference>
<dbReference type="InterPro" id="IPR020550">
    <property type="entry name" value="Inositol_monophosphatase_CS"/>
</dbReference>
<reference evidence="7 8" key="1">
    <citation type="submission" date="2019-11" db="EMBL/GenBank/DDBJ databases">
        <title>Agromyces kandeliae sp. nov., isolated from mangrove soil.</title>
        <authorList>
            <person name="Wang R."/>
        </authorList>
    </citation>
    <scope>NUCLEOTIDE SEQUENCE [LARGE SCALE GENOMIC DNA]</scope>
    <source>
        <strain evidence="7 8">JCM 11433</strain>
    </source>
</reference>
<accession>A0A6I3M6R4</accession>
<dbReference type="Pfam" id="PF00459">
    <property type="entry name" value="Inositol_P"/>
    <property type="match status" value="1"/>
</dbReference>
<evidence type="ECO:0000256" key="2">
    <source>
        <dbReference type="ARBA" id="ARBA00001946"/>
    </source>
</evidence>
<dbReference type="EC" id="3.1.3.25" evidence="6"/>
<dbReference type="OrthoDB" id="9772456at2"/>
<dbReference type="RefSeq" id="WP_155053363.1">
    <property type="nucleotide sequence ID" value="NZ_BAAAIB010000009.1"/>
</dbReference>
<feature type="binding site" evidence="5">
    <location>
        <position position="92"/>
    </location>
    <ligand>
        <name>Mg(2+)</name>
        <dbReference type="ChEBI" id="CHEBI:18420"/>
        <label>1</label>
        <note>catalytic</note>
    </ligand>
</feature>
<evidence type="ECO:0000256" key="1">
    <source>
        <dbReference type="ARBA" id="ARBA00001033"/>
    </source>
</evidence>
<keyword evidence="8" id="KW-1185">Reference proteome</keyword>
<dbReference type="Proteomes" id="UP000433071">
    <property type="component" value="Unassembled WGS sequence"/>
</dbReference>
<keyword evidence="3 5" id="KW-0479">Metal-binding</keyword>
<dbReference type="CDD" id="cd01639">
    <property type="entry name" value="IMPase"/>
    <property type="match status" value="1"/>
</dbReference>
<name>A0A6I3M6R4_9MICO</name>
<evidence type="ECO:0000256" key="5">
    <source>
        <dbReference type="PIRSR" id="PIRSR600760-2"/>
    </source>
</evidence>
<sequence>MTQNAADAASVDLLAIARRIATDVAETALEERRRGISVAATKSTPTDVVTAVDRDTEERIRAMILDARPDDGIFGEEDDTHVGSSGLNWVVDPIDGTVNLLYDIPSWSVSIAVVDGPPDPGHWHALAGVVVNPVTGEVFEASVGGGARLVDARLGERALRVNDDVHLSRALVATGFGYAAERRASQAEVLVSVLPRIRDIRRIGSAALDLGAVAAGRLDAFYELGLNPWDHAAGALIVREAGGRVGGLGGAAESDRMLIAAAPSLFDELAALLEEAGA</sequence>
<evidence type="ECO:0000256" key="6">
    <source>
        <dbReference type="RuleBase" id="RU364068"/>
    </source>
</evidence>
<feature type="binding site" evidence="5">
    <location>
        <position position="76"/>
    </location>
    <ligand>
        <name>Mg(2+)</name>
        <dbReference type="ChEBI" id="CHEBI:18420"/>
        <label>1</label>
        <note>catalytic</note>
    </ligand>
</feature>
<dbReference type="PANTHER" id="PTHR20854:SF4">
    <property type="entry name" value="INOSITOL-1-MONOPHOSPHATASE-RELATED"/>
    <property type="match status" value="1"/>
</dbReference>
<dbReference type="GO" id="GO:0007165">
    <property type="term" value="P:signal transduction"/>
    <property type="evidence" value="ECO:0007669"/>
    <property type="project" value="TreeGrafter"/>
</dbReference>
<keyword evidence="6" id="KW-0378">Hydrolase</keyword>
<dbReference type="AlphaFoldDB" id="A0A6I3M6R4"/>
<dbReference type="EMBL" id="WMLB01000045">
    <property type="protein sequence ID" value="MTH70340.1"/>
    <property type="molecule type" value="Genomic_DNA"/>
</dbReference>
<evidence type="ECO:0000313" key="7">
    <source>
        <dbReference type="EMBL" id="MTH70340.1"/>
    </source>
</evidence>
<feature type="binding site" evidence="5">
    <location>
        <position position="94"/>
    </location>
    <ligand>
        <name>Mg(2+)</name>
        <dbReference type="ChEBI" id="CHEBI:18420"/>
        <label>1</label>
        <note>catalytic</note>
    </ligand>
</feature>
<evidence type="ECO:0000313" key="8">
    <source>
        <dbReference type="Proteomes" id="UP000433071"/>
    </source>
</evidence>